<name>E9HGX1_DAPPU</name>
<sequence length="288" mass="32943">MKSLLIFLIFYNCFTIFSWNPVSATNAWDFNFNFSGFTNQAKLVITDCNAVKLEQEINRVLGGIKHKGVIQQPHNIANLSHVTCVDDPFMGKAINLTLFKMDDVPKHGHMQRLELKSASKSKSLVAHRDEEIIYSWWFYVDPSLTVEKQTFTIFSLKTGSLDSHNHSLASFSLSKKQGLNLRFDLDAKRQQTTKISMLLLSAVRGAWIQAFVQVQYKKATGFINVILKDILGHQLFPAANQTGIFHGDTFHSEWTSVRPKWGLSRTVSQDYHNSVYLLLQNLQVWKKM</sequence>
<evidence type="ECO:0000313" key="2">
    <source>
        <dbReference type="EMBL" id="EFX69033.1"/>
    </source>
</evidence>
<reference evidence="2 3" key="1">
    <citation type="journal article" date="2011" name="Science">
        <title>The ecoresponsive genome of Daphnia pulex.</title>
        <authorList>
            <person name="Colbourne J.K."/>
            <person name="Pfrender M.E."/>
            <person name="Gilbert D."/>
            <person name="Thomas W.K."/>
            <person name="Tucker A."/>
            <person name="Oakley T.H."/>
            <person name="Tokishita S."/>
            <person name="Aerts A."/>
            <person name="Arnold G.J."/>
            <person name="Basu M.K."/>
            <person name="Bauer D.J."/>
            <person name="Caceres C.E."/>
            <person name="Carmel L."/>
            <person name="Casola C."/>
            <person name="Choi J.H."/>
            <person name="Detter J.C."/>
            <person name="Dong Q."/>
            <person name="Dusheyko S."/>
            <person name="Eads B.D."/>
            <person name="Frohlich T."/>
            <person name="Geiler-Samerotte K.A."/>
            <person name="Gerlach D."/>
            <person name="Hatcher P."/>
            <person name="Jogdeo S."/>
            <person name="Krijgsveld J."/>
            <person name="Kriventseva E.V."/>
            <person name="Kultz D."/>
            <person name="Laforsch C."/>
            <person name="Lindquist E."/>
            <person name="Lopez J."/>
            <person name="Manak J.R."/>
            <person name="Muller J."/>
            <person name="Pangilinan J."/>
            <person name="Patwardhan R.P."/>
            <person name="Pitluck S."/>
            <person name="Pritham E.J."/>
            <person name="Rechtsteiner A."/>
            <person name="Rho M."/>
            <person name="Rogozin I.B."/>
            <person name="Sakarya O."/>
            <person name="Salamov A."/>
            <person name="Schaack S."/>
            <person name="Shapiro H."/>
            <person name="Shiga Y."/>
            <person name="Skalitzky C."/>
            <person name="Smith Z."/>
            <person name="Souvorov A."/>
            <person name="Sung W."/>
            <person name="Tang Z."/>
            <person name="Tsuchiya D."/>
            <person name="Tu H."/>
            <person name="Vos H."/>
            <person name="Wang M."/>
            <person name="Wolf Y.I."/>
            <person name="Yamagata H."/>
            <person name="Yamada T."/>
            <person name="Ye Y."/>
            <person name="Shaw J.R."/>
            <person name="Andrews J."/>
            <person name="Crease T.J."/>
            <person name="Tang H."/>
            <person name="Lucas S.M."/>
            <person name="Robertson H.M."/>
            <person name="Bork P."/>
            <person name="Koonin E.V."/>
            <person name="Zdobnov E.M."/>
            <person name="Grigoriev I.V."/>
            <person name="Lynch M."/>
            <person name="Boore J.L."/>
        </authorList>
    </citation>
    <scope>NUCLEOTIDE SEQUENCE [LARGE SCALE GENOMIC DNA]</scope>
</reference>
<dbReference type="InParanoid" id="E9HGX1"/>
<feature type="signal peptide" evidence="1">
    <location>
        <begin position="1"/>
        <end position="24"/>
    </location>
</feature>
<organism evidence="2 3">
    <name type="scientific">Daphnia pulex</name>
    <name type="common">Water flea</name>
    <dbReference type="NCBI Taxonomy" id="6669"/>
    <lineage>
        <taxon>Eukaryota</taxon>
        <taxon>Metazoa</taxon>
        <taxon>Ecdysozoa</taxon>
        <taxon>Arthropoda</taxon>
        <taxon>Crustacea</taxon>
        <taxon>Branchiopoda</taxon>
        <taxon>Diplostraca</taxon>
        <taxon>Cladocera</taxon>
        <taxon>Anomopoda</taxon>
        <taxon>Daphniidae</taxon>
        <taxon>Daphnia</taxon>
    </lineage>
</organism>
<dbReference type="HOGENOM" id="CLU_967271_0_0_1"/>
<keyword evidence="1" id="KW-0732">Signal</keyword>
<dbReference type="AlphaFoldDB" id="E9HGX1"/>
<gene>
    <name evidence="2" type="ORF">DAPPUDRAFT_329543</name>
</gene>
<accession>E9HGX1</accession>
<dbReference type="EMBL" id="GL732643">
    <property type="protein sequence ID" value="EFX69033.1"/>
    <property type="molecule type" value="Genomic_DNA"/>
</dbReference>
<dbReference type="Proteomes" id="UP000000305">
    <property type="component" value="Unassembled WGS sequence"/>
</dbReference>
<dbReference type="Gene3D" id="2.60.120.200">
    <property type="match status" value="1"/>
</dbReference>
<keyword evidence="3" id="KW-1185">Reference proteome</keyword>
<protein>
    <submittedName>
        <fullName evidence="2">Uncharacterized protein</fullName>
    </submittedName>
</protein>
<evidence type="ECO:0000256" key="1">
    <source>
        <dbReference type="SAM" id="SignalP"/>
    </source>
</evidence>
<proteinExistence type="predicted"/>
<evidence type="ECO:0000313" key="3">
    <source>
        <dbReference type="Proteomes" id="UP000000305"/>
    </source>
</evidence>
<dbReference type="OrthoDB" id="10285878at2759"/>
<feature type="chain" id="PRO_5003238125" evidence="1">
    <location>
        <begin position="25"/>
        <end position="288"/>
    </location>
</feature>
<dbReference type="KEGG" id="dpx:DAPPUDRAFT_329543"/>